<keyword evidence="8" id="KW-1185">Reference proteome</keyword>
<dbReference type="PANTHER" id="PTHR13593">
    <property type="match status" value="1"/>
</dbReference>
<evidence type="ECO:0000313" key="7">
    <source>
        <dbReference type="EMBL" id="QSQ26410.1"/>
    </source>
</evidence>
<dbReference type="PANTHER" id="PTHR13593:SF113">
    <property type="entry name" value="SI:DKEY-266F7.9"/>
    <property type="match status" value="1"/>
</dbReference>
<dbReference type="InterPro" id="IPR051057">
    <property type="entry name" value="PI-PLC_domain"/>
</dbReference>
<organism evidence="7 8">
    <name type="scientific">Pyxidicoccus parkwayensis</name>
    <dbReference type="NCBI Taxonomy" id="2813578"/>
    <lineage>
        <taxon>Bacteria</taxon>
        <taxon>Pseudomonadati</taxon>
        <taxon>Myxococcota</taxon>
        <taxon>Myxococcia</taxon>
        <taxon>Myxococcales</taxon>
        <taxon>Cystobacterineae</taxon>
        <taxon>Myxococcaceae</taxon>
        <taxon>Pyxidicoccus</taxon>
    </lineage>
</organism>
<protein>
    <recommendedName>
        <fullName evidence="3">1-phosphatidylinositol phosphodiesterase</fullName>
        <ecNumber evidence="2">4.6.1.13</ecNumber>
    </recommendedName>
    <alternativeName>
        <fullName evidence="4">Phosphatidylinositol diacylglycerol-lyase</fullName>
    </alternativeName>
    <alternativeName>
        <fullName evidence="5">Phosphatidylinositol-specific phospholipase C</fullName>
    </alternativeName>
</protein>
<dbReference type="PROSITE" id="PS50007">
    <property type="entry name" value="PIPLC_X_DOMAIN"/>
    <property type="match status" value="1"/>
</dbReference>
<evidence type="ECO:0000256" key="4">
    <source>
        <dbReference type="ARBA" id="ARBA00030474"/>
    </source>
</evidence>
<dbReference type="InterPro" id="IPR000909">
    <property type="entry name" value="PLipase_C_PInositol-sp_X_dom"/>
</dbReference>
<dbReference type="SMART" id="SM00148">
    <property type="entry name" value="PLCXc"/>
    <property type="match status" value="1"/>
</dbReference>
<dbReference type="EC" id="4.6.1.13" evidence="2"/>
<dbReference type="Proteomes" id="UP000662747">
    <property type="component" value="Chromosome"/>
</dbReference>
<proteinExistence type="predicted"/>
<dbReference type="SUPFAM" id="SSF51695">
    <property type="entry name" value="PLC-like phosphodiesterases"/>
    <property type="match status" value="1"/>
</dbReference>
<evidence type="ECO:0000256" key="3">
    <source>
        <dbReference type="ARBA" id="ARBA00019758"/>
    </source>
</evidence>
<evidence type="ECO:0000256" key="5">
    <source>
        <dbReference type="ARBA" id="ARBA00030782"/>
    </source>
</evidence>
<dbReference type="Gene3D" id="3.20.20.190">
    <property type="entry name" value="Phosphatidylinositol (PI) phosphodiesterase"/>
    <property type="match status" value="1"/>
</dbReference>
<dbReference type="EMBL" id="CP071090">
    <property type="protein sequence ID" value="QSQ26410.1"/>
    <property type="molecule type" value="Genomic_DNA"/>
</dbReference>
<dbReference type="SUPFAM" id="SSF50974">
    <property type="entry name" value="Nitrous oxide reductase, N-terminal domain"/>
    <property type="match status" value="1"/>
</dbReference>
<name>A0ABX7P7E8_9BACT</name>
<feature type="domain" description="Phosphatidylinositol-specific phospholipase C X" evidence="6">
    <location>
        <begin position="12"/>
        <end position="175"/>
    </location>
</feature>
<evidence type="ECO:0000256" key="2">
    <source>
        <dbReference type="ARBA" id="ARBA00012581"/>
    </source>
</evidence>
<dbReference type="InterPro" id="IPR017946">
    <property type="entry name" value="PLC-like_Pdiesterase_TIM-brl"/>
</dbReference>
<comment type="catalytic activity">
    <reaction evidence="1">
        <text>a 1,2-diacyl-sn-glycero-3-phospho-(1D-myo-inositol) = 1D-myo-inositol 1,2-cyclic phosphate + a 1,2-diacyl-sn-glycerol</text>
        <dbReference type="Rhea" id="RHEA:17093"/>
        <dbReference type="ChEBI" id="CHEBI:17815"/>
        <dbReference type="ChEBI" id="CHEBI:57880"/>
        <dbReference type="ChEBI" id="CHEBI:58484"/>
        <dbReference type="EC" id="4.6.1.13"/>
    </reaction>
</comment>
<sequence>MNTTRSNWMSSVDGSQSLTHLSIPGTHDSGSMFYIPGHDFDQCQNMVFLTQMQNGVRFLDIRLVYHVSAQGGVNFAVHHSYDYQGSYFDQASDYSDNPNCTQFVLQSCLQFLQENPSECIIMSIKQEKPEVPLAVFEEAFRALLRKYDREGKYCWVDNRVPTLDEVRGRIVIVSRLNTGSGAANYGILWPNWDKGIYQQDGVDVEDHYEDALYAKWGKVSDHLDKASGKVAKPSGGTYGGPTDNFWYVTFVSCTPNPMFMAGMLNPMLVEYLKAPQNAPATAHRLGTVLMDFPEQQAIDKIIDYSQLAYPAPNVVDRWTGTSWLPLACSEPARISVGPSGEAYVVNTTNDVSRLNGSTWTPLAGKKATDIGVGPDGSVWSIGVDGGPNPMTGGHRIYKWNGATWDLWPTGAGLRISVGPNGRPYVVNATNDAWAWNGTAWSRLFGAKVTDIGVGADGSIWAIGWPEVPTFATAIYKHTWTESEPNRYYYDDLDYNGNDWSSGTLYWYGVKGPNVVPGAATAVPVYRHKLGNEPRYRYNLQQQGSGDWSAGVIAFYAYTQANQAPGLVPMYEHQYGTGPDYYYDLKQSNSYGWSTGQVVCYVIDPRPYARPTTPDFRIYKWEGSAWYLWPTGTGRRIAVGPNGRPYVVNSENEVWYWDGATWIQRTGARALDIGVGADGTVWITGC</sequence>
<accession>A0ABX7P7E8</accession>
<gene>
    <name evidence="7" type="ORF">JY651_16410</name>
</gene>
<dbReference type="InterPro" id="IPR011045">
    <property type="entry name" value="N2O_reductase_N"/>
</dbReference>
<reference evidence="7 8" key="1">
    <citation type="submission" date="2021-02" db="EMBL/GenBank/DDBJ databases">
        <title>De Novo genome assembly of isolated myxobacteria.</title>
        <authorList>
            <person name="Stevens D.C."/>
        </authorList>
    </citation>
    <scope>NUCLEOTIDE SEQUENCE [LARGE SCALE GENOMIC DNA]</scope>
    <source>
        <strain evidence="8">SCPEA02</strain>
    </source>
</reference>
<dbReference type="CDD" id="cd08586">
    <property type="entry name" value="PI-PLCc_BcPLC_like"/>
    <property type="match status" value="1"/>
</dbReference>
<dbReference type="RefSeq" id="WP_206727957.1">
    <property type="nucleotide sequence ID" value="NZ_CP071090.1"/>
</dbReference>
<evidence type="ECO:0000313" key="8">
    <source>
        <dbReference type="Proteomes" id="UP000662747"/>
    </source>
</evidence>
<evidence type="ECO:0000256" key="1">
    <source>
        <dbReference type="ARBA" id="ARBA00001316"/>
    </source>
</evidence>
<evidence type="ECO:0000259" key="6">
    <source>
        <dbReference type="SMART" id="SM00148"/>
    </source>
</evidence>